<accession>A0ABU0V236</accession>
<protein>
    <recommendedName>
        <fullName evidence="3">Regulatory protein</fullName>
    </recommendedName>
</protein>
<sequence length="84" mass="9372">MSTVKEIIHDAGGVSVVALALKLSERTIYKWIAKNALPRSEYTEESAYSLKIAEMCKKFSRKEILLIGNPRKSNPKTNLIPAPI</sequence>
<proteinExistence type="predicted"/>
<name>A0ABU0V236_ACIBI</name>
<evidence type="ECO:0000313" key="1">
    <source>
        <dbReference type="EMBL" id="MDQ1210583.1"/>
    </source>
</evidence>
<keyword evidence="2" id="KW-1185">Reference proteome</keyword>
<dbReference type="EMBL" id="JAUTBK010000002">
    <property type="protein sequence ID" value="MDQ1210583.1"/>
    <property type="molecule type" value="Genomic_DNA"/>
</dbReference>
<organism evidence="1 2">
    <name type="scientific">Acinetobacter baylyi</name>
    <dbReference type="NCBI Taxonomy" id="202950"/>
    <lineage>
        <taxon>Bacteria</taxon>
        <taxon>Pseudomonadati</taxon>
        <taxon>Pseudomonadota</taxon>
        <taxon>Gammaproteobacteria</taxon>
        <taxon>Moraxellales</taxon>
        <taxon>Moraxellaceae</taxon>
        <taxon>Acinetobacter</taxon>
    </lineage>
</organism>
<dbReference type="Proteomes" id="UP001233360">
    <property type="component" value="Unassembled WGS sequence"/>
</dbReference>
<dbReference type="RefSeq" id="WP_307005246.1">
    <property type="nucleotide sequence ID" value="NZ_JAUTBK010000002.1"/>
</dbReference>
<gene>
    <name evidence="1" type="ORF">QE380_003506</name>
</gene>
<evidence type="ECO:0008006" key="3">
    <source>
        <dbReference type="Google" id="ProtNLM"/>
    </source>
</evidence>
<comment type="caution">
    <text evidence="1">The sequence shown here is derived from an EMBL/GenBank/DDBJ whole genome shotgun (WGS) entry which is preliminary data.</text>
</comment>
<evidence type="ECO:0000313" key="2">
    <source>
        <dbReference type="Proteomes" id="UP001233360"/>
    </source>
</evidence>
<reference evidence="1 2" key="1">
    <citation type="submission" date="2023-07" db="EMBL/GenBank/DDBJ databases">
        <title>Functional and genomic diversity of the sorghum phyllosphere microbiome.</title>
        <authorList>
            <person name="Shade A."/>
        </authorList>
    </citation>
    <scope>NUCLEOTIDE SEQUENCE [LARGE SCALE GENOMIC DNA]</scope>
    <source>
        <strain evidence="1 2">SORGH_AS_0887</strain>
    </source>
</reference>